<dbReference type="Proteomes" id="UP000492821">
    <property type="component" value="Unassembled WGS sequence"/>
</dbReference>
<reference evidence="2" key="2">
    <citation type="submission" date="2020-10" db="UniProtKB">
        <authorList>
            <consortium name="WormBaseParasite"/>
        </authorList>
    </citation>
    <scope>IDENTIFICATION</scope>
</reference>
<evidence type="ECO:0000313" key="2">
    <source>
        <dbReference type="WBParaSite" id="Pan_g5481.t1"/>
    </source>
</evidence>
<organism evidence="1 2">
    <name type="scientific">Panagrellus redivivus</name>
    <name type="common">Microworm</name>
    <dbReference type="NCBI Taxonomy" id="6233"/>
    <lineage>
        <taxon>Eukaryota</taxon>
        <taxon>Metazoa</taxon>
        <taxon>Ecdysozoa</taxon>
        <taxon>Nematoda</taxon>
        <taxon>Chromadorea</taxon>
        <taxon>Rhabditida</taxon>
        <taxon>Tylenchina</taxon>
        <taxon>Panagrolaimomorpha</taxon>
        <taxon>Panagrolaimoidea</taxon>
        <taxon>Panagrolaimidae</taxon>
        <taxon>Panagrellus</taxon>
    </lineage>
</organism>
<accession>A0A7E4W0N9</accession>
<name>A0A7E4W0N9_PANRE</name>
<dbReference type="AlphaFoldDB" id="A0A7E4W0N9"/>
<dbReference type="WBParaSite" id="Pan_g5481.t1">
    <property type="protein sequence ID" value="Pan_g5481.t1"/>
    <property type="gene ID" value="Pan_g5481"/>
</dbReference>
<reference evidence="1" key="1">
    <citation type="journal article" date="2013" name="Genetics">
        <title>The draft genome and transcriptome of Panagrellus redivivus are shaped by the harsh demands of a free-living lifestyle.</title>
        <authorList>
            <person name="Srinivasan J."/>
            <person name="Dillman A.R."/>
            <person name="Macchietto M.G."/>
            <person name="Heikkinen L."/>
            <person name="Lakso M."/>
            <person name="Fracchia K.M."/>
            <person name="Antoshechkin I."/>
            <person name="Mortazavi A."/>
            <person name="Wong G."/>
            <person name="Sternberg P.W."/>
        </authorList>
    </citation>
    <scope>NUCLEOTIDE SEQUENCE [LARGE SCALE GENOMIC DNA]</scope>
    <source>
        <strain evidence="1">MT8872</strain>
    </source>
</reference>
<proteinExistence type="predicted"/>
<sequence>MTFHNIEHARIQPHYKIPAEAMKIIEGLLTIDGEKRSELNDVRDDQFIRGQVQKYNTNKSNHRAAK</sequence>
<keyword evidence="1" id="KW-1185">Reference proteome</keyword>
<evidence type="ECO:0000313" key="1">
    <source>
        <dbReference type="Proteomes" id="UP000492821"/>
    </source>
</evidence>
<protein>
    <submittedName>
        <fullName evidence="2">Phage protein</fullName>
    </submittedName>
</protein>